<sequence length="84" mass="8991">MNVPQRPGADLREAVQRRGSLPQTVKAVLWSFFGVRRSVDHAEDVSKLNPVHVVIVGLTLAALFVLGLVALVNWVIGSGVAAGY</sequence>
<dbReference type="EMBL" id="PSNX01000001">
    <property type="protein sequence ID" value="PPE68157.1"/>
    <property type="molecule type" value="Genomic_DNA"/>
</dbReference>
<proteinExistence type="predicted"/>
<keyword evidence="1" id="KW-1133">Transmembrane helix</keyword>
<evidence type="ECO:0000256" key="1">
    <source>
        <dbReference type="SAM" id="Phobius"/>
    </source>
</evidence>
<organism evidence="2 3">
    <name type="scientific">Caldimonas caldifontis</name>
    <dbReference type="NCBI Taxonomy" id="1452508"/>
    <lineage>
        <taxon>Bacteria</taxon>
        <taxon>Pseudomonadati</taxon>
        <taxon>Pseudomonadota</taxon>
        <taxon>Betaproteobacteria</taxon>
        <taxon>Burkholderiales</taxon>
        <taxon>Sphaerotilaceae</taxon>
        <taxon>Caldimonas</taxon>
    </lineage>
</organism>
<dbReference type="Proteomes" id="UP000238605">
    <property type="component" value="Unassembled WGS sequence"/>
</dbReference>
<dbReference type="RefSeq" id="WP_104300233.1">
    <property type="nucleotide sequence ID" value="NZ_PSNX01000001.1"/>
</dbReference>
<protein>
    <recommendedName>
        <fullName evidence="4">DUF2970 domain-containing protein</fullName>
    </recommendedName>
</protein>
<keyword evidence="1" id="KW-0472">Membrane</keyword>
<reference evidence="2 3" key="1">
    <citation type="submission" date="2018-02" db="EMBL/GenBank/DDBJ databases">
        <title>Reclassifiation of [Polyangium] brachysporum DSM 7029 as Guopingzhaonella breviflexa gen. nov., sp. nov., a member of the family Comamonadaceae.</title>
        <authorList>
            <person name="Tang B."/>
        </authorList>
    </citation>
    <scope>NUCLEOTIDE SEQUENCE [LARGE SCALE GENOMIC DNA]</scope>
    <source>
        <strain evidence="2 3">BCRC 80649</strain>
    </source>
</reference>
<evidence type="ECO:0008006" key="4">
    <source>
        <dbReference type="Google" id="ProtNLM"/>
    </source>
</evidence>
<evidence type="ECO:0000313" key="3">
    <source>
        <dbReference type="Proteomes" id="UP000238605"/>
    </source>
</evidence>
<dbReference type="AlphaFoldDB" id="A0A2S5SZY4"/>
<dbReference type="Pfam" id="PF11174">
    <property type="entry name" value="DUF2970"/>
    <property type="match status" value="1"/>
</dbReference>
<gene>
    <name evidence="2" type="ORF">C1704_01420</name>
</gene>
<accession>A0A2S5SZY4</accession>
<keyword evidence="3" id="KW-1185">Reference proteome</keyword>
<dbReference type="OrthoDB" id="8657357at2"/>
<dbReference type="InterPro" id="IPR021344">
    <property type="entry name" value="DUF2970"/>
</dbReference>
<name>A0A2S5SZY4_9BURK</name>
<comment type="caution">
    <text evidence="2">The sequence shown here is derived from an EMBL/GenBank/DDBJ whole genome shotgun (WGS) entry which is preliminary data.</text>
</comment>
<evidence type="ECO:0000313" key="2">
    <source>
        <dbReference type="EMBL" id="PPE68157.1"/>
    </source>
</evidence>
<feature type="transmembrane region" description="Helical" evidence="1">
    <location>
        <begin position="53"/>
        <end position="76"/>
    </location>
</feature>
<keyword evidence="1" id="KW-0812">Transmembrane</keyword>